<dbReference type="GO" id="GO:0004312">
    <property type="term" value="F:fatty acid synthase activity"/>
    <property type="evidence" value="ECO:0007669"/>
    <property type="project" value="TreeGrafter"/>
</dbReference>
<dbReference type="InterPro" id="IPR036736">
    <property type="entry name" value="ACP-like_sf"/>
</dbReference>
<dbReference type="Pfam" id="PF00550">
    <property type="entry name" value="PP-binding"/>
    <property type="match status" value="4"/>
</dbReference>
<keyword evidence="7" id="KW-1185">Reference proteome</keyword>
<evidence type="ECO:0000313" key="7">
    <source>
        <dbReference type="Proteomes" id="UP000316726"/>
    </source>
</evidence>
<dbReference type="SMART" id="SM00823">
    <property type="entry name" value="PKS_PP"/>
    <property type="match status" value="4"/>
</dbReference>
<dbReference type="InterPro" id="IPR020841">
    <property type="entry name" value="PKS_Beta-ketoAc_synthase_dom"/>
</dbReference>
<keyword evidence="2" id="KW-0597">Phosphoprotein</keyword>
<evidence type="ECO:0000313" key="6">
    <source>
        <dbReference type="EMBL" id="QDZ22813.1"/>
    </source>
</evidence>
<dbReference type="Gene3D" id="1.10.1200.10">
    <property type="entry name" value="ACP-like"/>
    <property type="match status" value="4"/>
</dbReference>
<dbReference type="InterPro" id="IPR013968">
    <property type="entry name" value="PKS_KR"/>
</dbReference>
<dbReference type="PROSITE" id="PS00606">
    <property type="entry name" value="KS3_1"/>
    <property type="match status" value="4"/>
</dbReference>
<sequence>MGTQSPLLHLRDVNPLVVNVLEAQAQKGGKSVQLPRYSSAECSDSESGVQSVYGASGFAFQGTNAHALLTPSNGSLLNASHKDRRSMSSTWKGVRCWIVSHQRSLLVEQFVLSSRSTNTATVETCLIGHPLLASLNEYDVCGRQVLCASAFVAMAAKTMEMLHANSDSRPWLVHVLFTSTLALSGEAVSSGVVQCEVALSSGNVLVRSKDEGTNSPHMTCSAHNLDTVDSSTSTEHHEVLDGARLYLGQSGSAGQGKLVPCQPSFEDEHALQGVGSLESSLHLMDSVTSSSSDGFELQARIPASVEACILSTSSLGVSLHAVGSATEVGRVTQSSQIDASPCLVDKLSFRVISSKEDISIPTVGGVSSSRDILDACKLYNICWYAQTPVVSSDVLTASEPATQLHVEESAICPHHILAGMQDLVEKGTDALWMHSSGSLDTSASPAGLHKDHGASGYMSWAMLRCIALECTSVQCGGVDTSPLHPSASARGLQFSSKSYAMDVTVDVFGCSMDNGSLYLPQLTLQRDTTQTHAVMNGSHHLGKGRRHVVTGGLSGIGQMVGGWCVRSSLGSSLGLLGRTGKSRTCPEELRAGDMSVSMARCDVSVREEASWWMMERCDDLYPLGMVVHAAGVLIDAILGNQSPSHMRGSLSPKLRGAQWIQAGSWSAALGVTVHFSSISSLVGSPGQINYACSNSGLEMMSNRQKMSGIASLAIQWGIWKAVGMASNKVVSKRFESMGLAAISPDSGLSILSSCLHMKEEGTVCANQAAFWSNVLSSSTKCPSFFKQICPASIVDEIPKPHQEKRVVRSQHEVQPIIEQVSQSVQRLLQQDIDINTPLMEAGLDSLGVVELRNTISSSVGVQLPSTVILDYPSINALTTFICGELGLQEGKSVQELHEVLPSAEMGVTRCVALNSFSALLPVATTMKPGAGIGDAITSVPFGRWDLERSEAMMPSGQLTARFAGLLKDVSTFDTACFGMSVTEASLCDPQQRLLLQVSWESMQSCVLNDAQDSSNIQRRREKMGVYVGIEHMEYNGLMKDHNMPLSPLMATGSAFSVAAGRLSYKYGLQGPCVSIDTACSSSLVGLFMAWQSAMTMSAPISMACGVNLMLASTSLVVVSIASMLSADGRCKTLDQSADGYVRAEACQSVIVDGTSEAMADVHCVSMVGSAVNQDGRSSSLTAPNGPSQQMVLQRALQSAHLSPEDVFGLQMHGTGTSLGDPVEVGALSAVLLGGTKSQTPLALSAVKSCVGHSEAAAGLSGILQLFGPLVMGTQSPLLHLRDVNPLVVNVLEAQAQKGGKSVQLPRYSSAECSDSESGVQSVYGASGFAFQGTNAHALLTPSNGSLLNASHKDRRSMSSTWKGVRCWIVSHQRSLLVEQFVLSSRSTNTATVETCLIGHPLLASLNEYDVCGRQVLCASAFVAMAAKTMEMLHANSDSRPWLVRVLFTSTLALSGEAVSSGVVQCQVALSSGNVLVRSKDEGTNSPHMTCSAHNLDTVDSSTSTEHHEVLDGARLYLGQSGSAGQGKLVPCQPSFEDEHALQGVGSLESSLHLMDSVTSSSSDGFELQARIPASVEACILSTSSLGVSLHAVGSATEVGRVTQSSQIDASPCLVDKLSFRVISSKEDISIPTVGGVSSSRDILDACKLYNICWYAQTPVVSSDVLTASEPATQLHVEESAICPHHILAGMQDLVEKGTDALWMHSSGSLDTSASPAGLHKDHGASGYMSWAMLRCIALECTSVQCGGVDTSPLHPSASARGLQFSSKSYAMDVTVDVFGCSMDNGSLYLPQLTLQRDTTQTHAVMNGSHHLGKGRRHVVTGGLSGIGQMVGGWCVRSSLGSSLGLLGRTGKSRTCPEELRAGDMSVSMARCDVSVREEASWWMMERCDDLYPLGMVVHAAGVLIDAILGNQSPSHMRGSLSPKLRGAQWIQAGSWSAALGATVHFSSISSLVGSPGQINYACSNSGLEMMSNRQKMSGIASLAIQWGIWKAVGMASNKVVSKRFESMGLAAISPDSGLSILSSCLHMKEEGTVCANQAAFWSNVLSSSTKCPSFFKQICPASIVDEIPKPHQEKRVVRSQHEVQPIIEQVSQSVQRLLQQDIDINTPLMEAGLDSLGVVELRNTISSSVGVQLPSTVILDYPSINALTTFICGELGLQEGKSVQELHEVLPSAEMGVTRCVALNSFSALLPVATTMKPGAGIGDAITSVPFGRWDLERSEAMMPSGQLTARFAGLLKDVSTFDTACFGMSVTEASLCDPQQRLLLQVSWESMQSCVLNDAQDSSNIQRRREKMGVYVGIEHMEYNGLMKDHNMPLSPLMATGSAFSVAAGRLSYKYGLQGPCVSIDTACSSSLVGLFMAWQSAMTMSAPISMACGVNLMLASVSLVVASIASMLSADGRCKTLDQSADGYVRAEACQSVIVDGTSEAMADAHCVSMVGSAVNQDGRSSSLTAPNGPSQQMVLQRALQSAHLSPEDVFGLQMHGTGTSLGDPVEVGALSAVLLGGTKSQTPLALSAVKSCVGHSEAAAGLSGILQLFGPLVMGTQSPLLHLRDVNPLVVNVLEAQAQKGGKSVQLPRYSSAECSDSESGVQSVYGASGFAFQGTNAHALLTPSNGSLLNASHKDRRSMSSTWKGVRCWIVSHQRSLLVEQFVLSSRSTNTATVETCLIGHPLLASLNEYDVCGRQVLCASAFVAMAAKTMEMLHANSDSRPWLVRVLFTSTLALSGEAVSSGVVQCQVALSSGNVLVRSKDEGTNSPHMTCSAHNLDTVDSSTSTEHHEVLDGARLYLGQSGSAGQGKLVPCQPSFEDEHALQGVGSLESSLHLMDSVTSSSSDGFELQARIPASVEACILSTSSLGVSLHAVGSATEVGRVTQSSQIDASPCLVDKLSFRVISSKEDISIPTVGGVSSSRDILDACKLYNICWYAQTPVVSSDVLTASEPATQLHVEESAICPHHILAGMQDLVEKGTDALWMHSSGSLDTSASPAGLHKDHGASGYMSWAMLRCIALECTSVQCGGVDTSPLHPSASARGLQFSSKSYAMDVTVDVFGCSMDNGSLYLPQLTLQRDTTQTHAVMNGSHHLGKGRRHVVTGGLSGIGQMVGGWCVRSSLGSSLGLLGRTGKSRTCPEELRAGDMSVSMARCDVSVREEASWWMMERCDDLYPLGMVVHAAGVLIDAILGNQSPSHMRGSLSPKLRGAQWIQAGSWSAALGATVHFSSLASALGNPKYTSYSASNAALDFVCKSTQLCGLPSMNFQWGVWGSIGMVTQGEKVSKERLARLSKDFGIILPTSGLNVLSTVVGAPRYTCNLIYTSPNYWNLFSSLVQGKPYVLGQVSVTPEAVVPVVPVAAPNVHSSAVERKNIQESISRALTNISGLDFGDDVPLMEAGLDSLGVVELRNTISSSVGVQLPSTVILDYPSINALTTFICGELGLQEGKSVQELHEVLPSAEMGVTRCVALNSFSALLPVATTMKPGAGIGDAITSVPFGRWDLERSEAMMPSGQLTARFAGLLKDVSTFDTACFGMSVTEASLCDPQQRLLLQVSWESMQSCVLNDAQDSSNIQRRREKMGVYVGIEHMEYNGLMKDHNMPLSPLMATGSAFSVAAGRLSYKYGLQGPCVSIDTACSSSLVGLCMAWQSAMTMSAPISMACGVNLMLASVSLVVASIASMLSADGRCKTLDQSADGYVRAEACQSVIVDGTSEAMADAHCVSMVGSAVNQDGRSSSLTAPNGPSQQMVLQRALQSAHLSPEDVFGLQMHGTGTSLGDPVEVGALSAVLLGGTKSQTPLALSAVKSCVGHSEAAAGLSGILQLFGPLVMGTQSPLLHLRDVNPLVVNVLEAQAQKGGKSVQLPRYSSAECSDSESGVQSVYGASGFAFQGTNAHALLTPSNGSLLNASHKDRRSMSSTWKGVRCWIVSHQRSLLVEQFVLSSRSTNTATVETCLIGHPLLASLNEYDVCGRQVLCASAFVAMAAKTMEMLHANSDSRPWLVRVLFTSTLALSGEAVSSGVVQCQVALSSGNVLVRSKEEGTNSPHMTCSAHNLDTVDSSTSTEHHEVLDGARLYLGQSGSAGQGKLVPCQPSFEDEHALQGVGSLESSLHLMDSVTSSSSDGFELQARIPASVEACILSTSSLGVSLHAVGSATEVGRVTQSSQIDASPCLVDKLSFRVISSKEDISIPTVGGVSSSRDILDACKLYNICWYAQTPVVSSDVLTASEPATQLHVEESAICPHHILAGMQDLVEKGTDALWMHSSGSLDTSASPAGLHKDHGASGYMSWAMLRCIALECTSVQCGGVDTSPLHPSASARGLQFSSKSYAMDVTVDVFGCSMDNGSLYLPQLTLQRDTTQTHAVMNGSHHLGKGRRHVVTGGLSGIGQMVGGWCVRSSLGSSLGLLGRTGKSRTCPEELRAGDMSVSMARCDVSVREEASWWMMERCDDLYPLGMVVHAAGVLIDAILGNQSPSHMRGSLSPKLRGAQWIQAGSWSAALGATVHFSSISSLVGSPGQINYACSNSGLEMMSNRQKMSGIASLAIQWGIWKAVGMASNKVVSKRFESMGLAAISPDSGLSILSSCLHMKEEGTVCANQAAFWSNVLSSSTKCPSFFKQICPASIVDEIPKPHQEKRVVRSQHEVQPIIEQVSQSVQRLLQQDIDINTPLMEAGLDSLGVVELRNTISSSVGVQLPSTVILDYPSINALTTFICGELGLQEGKSVQELHEVLPSAEMGVTRCVALNSFSALLPVATTMKPGAGIGDAITSVPFGRWDLERSEAMMPSGQLTARFAGLLKDVSTFDTACFGMSVTEASLCDPQQRLLLQVSWESMQSCVLNDAQDSSNIQRRREKMGVYVGIEHMEYNGLMKDHNMPLSPLMATGSAFSVAAGRLSYKYGLQGPCVSIDTACSSSLVGLFMAWQSAMTMSAPISMACGVNLMLASTSLVVVSIASMLSADGRCKTLDQSADGYVRAEACQSVIVDGTSEAMADVHCVSMVGSAVNQDGRSSSLTAPNGPSQQMVLQRALQSAHLSPEDVFGLQMHGTGTSLGDPVEVGALSAVLLGGTKSQTPLALSAVKSCVGHSEAAAGLSGILQLFGPLVMGTQSPLLHLRDVNPLVVNVLEAQAQKGGKAVQLPRYSSAECSDSESGVQSVYGASGFAFQGTNAHALLTPSNGSLLNASHKDRRSMSSTWKGVRCWIVSHQRSLLVEQFVLSSRSTNTATVETCLIGHPLLASLNEYGVCGRQVLCASAFVAMAAKTMEMLHANSDSRPWLVRVLFTSTLALSGEAVSSGVVQCQVALSSGNVLVRSKDEGTNSPHMTCSAHNLDTVDSSTSTEHHEVLDGARLYLGQSGSAGQGKLVPCQPSFEDEHALQGVGSLESSLHLMDSVTSSSSDGFELQARIPASVEACILSTSSLGVSLHAVGSATEVGRVTQSSQIDASPCLVDKLSFRVISSKEDISIPTVGGVSSSRDILDACKLYNICWYAQTPVVSSDVLTASNLQHSFMWKRVQSARIISLQVCRISLRRARTHFGCTVPVPWTHLQVPRDFTRITEPVDTCLGPCCAA</sequence>
<dbReference type="Pfam" id="PF02801">
    <property type="entry name" value="Ketoacyl-synt_C"/>
    <property type="match status" value="4"/>
</dbReference>
<evidence type="ECO:0000256" key="3">
    <source>
        <dbReference type="ARBA" id="ARBA00022679"/>
    </source>
</evidence>
<dbReference type="GO" id="GO:0006633">
    <property type="term" value="P:fatty acid biosynthetic process"/>
    <property type="evidence" value="ECO:0007669"/>
    <property type="project" value="InterPro"/>
</dbReference>
<dbReference type="GO" id="GO:0004315">
    <property type="term" value="F:3-oxoacyl-[acyl-carrier-protein] synthase activity"/>
    <property type="evidence" value="ECO:0007669"/>
    <property type="project" value="InterPro"/>
</dbReference>
<evidence type="ECO:0000256" key="2">
    <source>
        <dbReference type="ARBA" id="ARBA00022553"/>
    </source>
</evidence>
<feature type="domain" description="Ketosynthase family 3 (KS3)" evidence="5">
    <location>
        <begin position="2169"/>
        <end position="2611"/>
    </location>
</feature>
<evidence type="ECO:0000259" key="4">
    <source>
        <dbReference type="PROSITE" id="PS50075"/>
    </source>
</evidence>
<feature type="domain" description="Carrier" evidence="4">
    <location>
        <begin position="811"/>
        <end position="885"/>
    </location>
</feature>
<feature type="domain" description="Ketosynthase family 3 (KS3)" evidence="5">
    <location>
        <begin position="3444"/>
        <end position="3886"/>
    </location>
</feature>
<organism evidence="6 7">
    <name type="scientific">Chloropicon primus</name>
    <dbReference type="NCBI Taxonomy" id="1764295"/>
    <lineage>
        <taxon>Eukaryota</taxon>
        <taxon>Viridiplantae</taxon>
        <taxon>Chlorophyta</taxon>
        <taxon>Chloropicophyceae</taxon>
        <taxon>Chloropicales</taxon>
        <taxon>Chloropicaceae</taxon>
        <taxon>Chloropicon</taxon>
    </lineage>
</organism>
<dbReference type="PROSITE" id="PS50075">
    <property type="entry name" value="CARRIER"/>
    <property type="match status" value="4"/>
</dbReference>
<dbReference type="Pfam" id="PF08659">
    <property type="entry name" value="KR"/>
    <property type="match status" value="4"/>
</dbReference>
<dbReference type="GO" id="GO:0031177">
    <property type="term" value="F:phosphopantetheine binding"/>
    <property type="evidence" value="ECO:0007669"/>
    <property type="project" value="InterPro"/>
</dbReference>
<dbReference type="SUPFAM" id="SSF53901">
    <property type="entry name" value="Thiolase-like"/>
    <property type="match status" value="4"/>
</dbReference>
<feature type="domain" description="Carrier" evidence="4">
    <location>
        <begin position="4626"/>
        <end position="4700"/>
    </location>
</feature>
<feature type="domain" description="Carrier" evidence="4">
    <location>
        <begin position="2081"/>
        <end position="2155"/>
    </location>
</feature>
<keyword evidence="1" id="KW-0596">Phosphopantetheine</keyword>
<dbReference type="Pfam" id="PF00109">
    <property type="entry name" value="ketoacyl-synt"/>
    <property type="match status" value="4"/>
</dbReference>
<accession>A0A5B8MQX5</accession>
<dbReference type="InterPro" id="IPR050091">
    <property type="entry name" value="PKS_NRPS_Biosynth_Enz"/>
</dbReference>
<evidence type="ECO:0000259" key="5">
    <source>
        <dbReference type="PROSITE" id="PS52004"/>
    </source>
</evidence>
<dbReference type="InterPro" id="IPR006162">
    <property type="entry name" value="Ppantetheine_attach_site"/>
</dbReference>
<dbReference type="Gene3D" id="3.40.47.10">
    <property type="match status" value="4"/>
</dbReference>
<feature type="domain" description="Carrier" evidence="4">
    <location>
        <begin position="3356"/>
        <end position="3430"/>
    </location>
</feature>
<dbReference type="CDD" id="cd00833">
    <property type="entry name" value="PKS"/>
    <property type="match status" value="4"/>
</dbReference>
<dbReference type="InterPro" id="IPR016039">
    <property type="entry name" value="Thiolase-like"/>
</dbReference>
<dbReference type="OrthoDB" id="515223at2759"/>
<dbReference type="PANTHER" id="PTHR43775:SF37">
    <property type="entry name" value="SI:DKEY-61P9.11"/>
    <property type="match status" value="1"/>
</dbReference>
<dbReference type="InterPro" id="IPR009081">
    <property type="entry name" value="PP-bd_ACP"/>
</dbReference>
<dbReference type="EMBL" id="CP031041">
    <property type="protein sequence ID" value="QDZ22813.1"/>
    <property type="molecule type" value="Genomic_DNA"/>
</dbReference>
<dbReference type="InterPro" id="IPR014030">
    <property type="entry name" value="Ketoacyl_synth_N"/>
</dbReference>
<proteinExistence type="predicted"/>
<dbReference type="STRING" id="1764295.A0A5B8MQX5"/>
<dbReference type="PROSITE" id="PS52004">
    <property type="entry name" value="KS3_2"/>
    <property type="match status" value="4"/>
</dbReference>
<dbReference type="PANTHER" id="PTHR43775">
    <property type="entry name" value="FATTY ACID SYNTHASE"/>
    <property type="match status" value="1"/>
</dbReference>
<dbReference type="InterPro" id="IPR014031">
    <property type="entry name" value="Ketoacyl_synth_C"/>
</dbReference>
<dbReference type="Gene3D" id="3.40.50.720">
    <property type="entry name" value="NAD(P)-binding Rossmann-like Domain"/>
    <property type="match status" value="4"/>
</dbReference>
<evidence type="ECO:0000256" key="1">
    <source>
        <dbReference type="ARBA" id="ARBA00022450"/>
    </source>
</evidence>
<name>A0A5B8MQX5_9CHLO</name>
<dbReference type="InterPro" id="IPR020806">
    <property type="entry name" value="PKS_PP-bd"/>
</dbReference>
<dbReference type="SUPFAM" id="SSF47336">
    <property type="entry name" value="ACP-like"/>
    <property type="match status" value="4"/>
</dbReference>
<dbReference type="SUPFAM" id="SSF51735">
    <property type="entry name" value="NAD(P)-binding Rossmann-fold domains"/>
    <property type="match status" value="4"/>
</dbReference>
<dbReference type="CDD" id="cd05274">
    <property type="entry name" value="KR_FAS_SDR_x"/>
    <property type="match status" value="3"/>
</dbReference>
<dbReference type="SMART" id="SM00825">
    <property type="entry name" value="PKS_KS"/>
    <property type="match status" value="4"/>
</dbReference>
<feature type="domain" description="Ketosynthase family 3 (KS3)" evidence="5">
    <location>
        <begin position="899"/>
        <end position="1341"/>
    </location>
</feature>
<dbReference type="InterPro" id="IPR018201">
    <property type="entry name" value="Ketoacyl_synth_AS"/>
</dbReference>
<reference evidence="6 7" key="1">
    <citation type="submission" date="2018-07" db="EMBL/GenBank/DDBJ databases">
        <title>The complete nuclear genome of the prasinophyte Chloropicon primus (CCMP1205).</title>
        <authorList>
            <person name="Pombert J.-F."/>
            <person name="Otis C."/>
            <person name="Turmel M."/>
            <person name="Lemieux C."/>
        </authorList>
    </citation>
    <scope>NUCLEOTIDE SEQUENCE [LARGE SCALE GENOMIC DNA]</scope>
    <source>
        <strain evidence="6 7">CCMP1205</strain>
    </source>
</reference>
<protein>
    <submittedName>
        <fullName evidence="6">Polyketide synthase</fullName>
    </submittedName>
</protein>
<gene>
    <name evidence="6" type="ORF">A3770_08p53310</name>
</gene>
<dbReference type="SMART" id="SM00822">
    <property type="entry name" value="PKS_KR"/>
    <property type="match status" value="4"/>
</dbReference>
<keyword evidence="3" id="KW-0808">Transferase</keyword>
<dbReference type="InterPro" id="IPR036291">
    <property type="entry name" value="NAD(P)-bd_dom_sf"/>
</dbReference>
<dbReference type="PROSITE" id="PS00012">
    <property type="entry name" value="PHOSPHOPANTETHEINE"/>
    <property type="match status" value="4"/>
</dbReference>
<feature type="domain" description="Ketosynthase family 3 (KS3)" evidence="5">
    <location>
        <begin position="4714"/>
        <end position="5156"/>
    </location>
</feature>
<dbReference type="InterPro" id="IPR057326">
    <property type="entry name" value="KR_dom"/>
</dbReference>
<dbReference type="Proteomes" id="UP000316726">
    <property type="component" value="Chromosome 8"/>
</dbReference>